<reference evidence="2" key="1">
    <citation type="submission" date="2023-06" db="EMBL/GenBank/DDBJ databases">
        <authorList>
            <person name="Zeman M."/>
            <person name="Kubasova T."/>
            <person name="Jahodarova E."/>
            <person name="Nykrynova M."/>
            <person name="Rychlik I."/>
        </authorList>
    </citation>
    <scope>NUCLEOTIDE SEQUENCE</scope>
    <source>
        <strain evidence="2">ET15</strain>
        <strain evidence="1">ET37</strain>
    </source>
</reference>
<dbReference type="Proteomes" id="UP001167831">
    <property type="component" value="Unassembled WGS sequence"/>
</dbReference>
<sequence length="399" mass="47203">MDVLTHFRSIEELTKTLSREQRLLSEMFEKRKLMKFPVGLALELVGGSEARLRKLVDYGVLVEAGSTLEIESDYLNFFEEVLNVNEEISVLSVQECINTLKENIGYFLQESNPNRKAGYQDNVRQLLKKTGFRTLKNVVDLKRNMDNTYKQEPNYIIKKKKLQNLDEKSHGIREMIGECEKLMDNEHAFFIMANDPHMAKTCSDVRHDFVEAYHALMEIDRQIISYINQIDRQNKLYIKIRKLKYLQDQLLIKTDTNLVHVLEERNHIWMESRQYNKIRLSLEMLRENEQVVALLNRIARRNGMHKTTRTEAAPLTEDDLKEHVLQLKEMDSTEVWNAFLASGYNLFEFILRYDYKTIRSIEDYAFLFCQLVILHPDECRMTGEYAVYQDIEYPIIYAK</sequence>
<reference evidence="2" key="2">
    <citation type="submission" date="2023-08" db="EMBL/GenBank/DDBJ databases">
        <title>Identification and characterization of horizontal gene transfer across gut microbiota members of farm animals based on homology search.</title>
        <authorList>
            <person name="Schwarzerova J."/>
            <person name="Nykrynova M."/>
            <person name="Jureckova K."/>
            <person name="Cejkova D."/>
            <person name="Rychlik I."/>
        </authorList>
    </citation>
    <scope>NUCLEOTIDE SEQUENCE</scope>
    <source>
        <strain evidence="2">ET15</strain>
        <strain evidence="1">ET37</strain>
    </source>
</reference>
<dbReference type="Proteomes" id="UP001168478">
    <property type="component" value="Unassembled WGS sequence"/>
</dbReference>
<name>A0AAW7JRD0_9BACT</name>
<organism evidence="2 4">
    <name type="scientific">Leyella lascolaii</name>
    <dbReference type="NCBI Taxonomy" id="1776379"/>
    <lineage>
        <taxon>Bacteria</taxon>
        <taxon>Pseudomonadati</taxon>
        <taxon>Bacteroidota</taxon>
        <taxon>Bacteroidia</taxon>
        <taxon>Bacteroidales</taxon>
        <taxon>Prevotellaceae</taxon>
        <taxon>Leyella</taxon>
    </lineage>
</organism>
<accession>A0AAW7JRD0</accession>
<evidence type="ECO:0000313" key="1">
    <source>
        <dbReference type="EMBL" id="MDN0023242.1"/>
    </source>
</evidence>
<keyword evidence="3" id="KW-1185">Reference proteome</keyword>
<evidence type="ECO:0000313" key="4">
    <source>
        <dbReference type="Proteomes" id="UP001168478"/>
    </source>
</evidence>
<comment type="caution">
    <text evidence="2">The sequence shown here is derived from an EMBL/GenBank/DDBJ whole genome shotgun (WGS) entry which is preliminary data.</text>
</comment>
<proteinExistence type="predicted"/>
<dbReference type="EMBL" id="JAUEIE010000010">
    <property type="protein sequence ID" value="MDN0023242.1"/>
    <property type="molecule type" value="Genomic_DNA"/>
</dbReference>
<evidence type="ECO:0000313" key="2">
    <source>
        <dbReference type="EMBL" id="MDN0025883.1"/>
    </source>
</evidence>
<evidence type="ECO:0000313" key="3">
    <source>
        <dbReference type="Proteomes" id="UP001167831"/>
    </source>
</evidence>
<protein>
    <submittedName>
        <fullName evidence="2">Uncharacterized protein</fullName>
    </submittedName>
</protein>
<gene>
    <name evidence="1" type="ORF">QVN81_09450</name>
    <name evidence="2" type="ORF">QVN84_10195</name>
</gene>
<dbReference type="RefSeq" id="WP_289825670.1">
    <property type="nucleotide sequence ID" value="NZ_JAUEIE010000010.1"/>
</dbReference>
<dbReference type="AlphaFoldDB" id="A0AAW7JRD0"/>
<dbReference type="EMBL" id="JAUEIF010000010">
    <property type="protein sequence ID" value="MDN0025883.1"/>
    <property type="molecule type" value="Genomic_DNA"/>
</dbReference>